<proteinExistence type="predicted"/>
<evidence type="ECO:0000259" key="6">
    <source>
        <dbReference type="Pfam" id="PF01095"/>
    </source>
</evidence>
<dbReference type="InterPro" id="IPR011050">
    <property type="entry name" value="Pectin_lyase_fold/virulence"/>
</dbReference>
<evidence type="ECO:0000256" key="3">
    <source>
        <dbReference type="ARBA" id="ARBA00023085"/>
    </source>
</evidence>
<comment type="pathway">
    <text evidence="1">Glycan metabolism; pectin degradation; 2-dehydro-3-deoxy-D-gluconate from pectin: step 1/5.</text>
</comment>
<gene>
    <name evidence="7" type="ORF">AAHA92_02394</name>
</gene>
<keyword evidence="8" id="KW-1185">Reference proteome</keyword>
<dbReference type="InterPro" id="IPR000070">
    <property type="entry name" value="Pectinesterase_cat"/>
</dbReference>
<dbReference type="AlphaFoldDB" id="A0ABD1IGA4"/>
<accession>A0ABD1IGA4</accession>
<evidence type="ECO:0000313" key="8">
    <source>
        <dbReference type="Proteomes" id="UP001567538"/>
    </source>
</evidence>
<evidence type="ECO:0000256" key="1">
    <source>
        <dbReference type="ARBA" id="ARBA00005184"/>
    </source>
</evidence>
<name>A0ABD1IGA4_SALDI</name>
<feature type="domain" description="Pectinesterase catalytic" evidence="6">
    <location>
        <begin position="20"/>
        <end position="104"/>
    </location>
</feature>
<keyword evidence="2 7" id="KW-0378">Hydrolase</keyword>
<dbReference type="EC" id="3.1.1.11" evidence="7"/>
<dbReference type="InterPro" id="IPR012334">
    <property type="entry name" value="Pectin_lyas_fold"/>
</dbReference>
<dbReference type="Pfam" id="PF01095">
    <property type="entry name" value="Pectinesterase"/>
    <property type="match status" value="1"/>
</dbReference>
<dbReference type="EMBL" id="JBEAFC010000002">
    <property type="protein sequence ID" value="KAL1566838.1"/>
    <property type="molecule type" value="Genomic_DNA"/>
</dbReference>
<keyword evidence="4" id="KW-0961">Cell wall biogenesis/degradation</keyword>
<comment type="catalytic activity">
    <reaction evidence="5">
        <text>[(1-&gt;4)-alpha-D-galacturonosyl methyl ester](n) + n H2O = [(1-&gt;4)-alpha-D-galacturonosyl](n) + n methanol + n H(+)</text>
        <dbReference type="Rhea" id="RHEA:22380"/>
        <dbReference type="Rhea" id="RHEA-COMP:14570"/>
        <dbReference type="Rhea" id="RHEA-COMP:14573"/>
        <dbReference type="ChEBI" id="CHEBI:15377"/>
        <dbReference type="ChEBI" id="CHEBI:15378"/>
        <dbReference type="ChEBI" id="CHEBI:17790"/>
        <dbReference type="ChEBI" id="CHEBI:140522"/>
        <dbReference type="ChEBI" id="CHEBI:140523"/>
        <dbReference type="EC" id="3.1.1.11"/>
    </reaction>
</comment>
<keyword evidence="3" id="KW-0063">Aspartyl esterase</keyword>
<organism evidence="7 8">
    <name type="scientific">Salvia divinorum</name>
    <name type="common">Maria pastora</name>
    <name type="synonym">Diviner's sage</name>
    <dbReference type="NCBI Taxonomy" id="28513"/>
    <lineage>
        <taxon>Eukaryota</taxon>
        <taxon>Viridiplantae</taxon>
        <taxon>Streptophyta</taxon>
        <taxon>Embryophyta</taxon>
        <taxon>Tracheophyta</taxon>
        <taxon>Spermatophyta</taxon>
        <taxon>Magnoliopsida</taxon>
        <taxon>eudicotyledons</taxon>
        <taxon>Gunneridae</taxon>
        <taxon>Pentapetalae</taxon>
        <taxon>asterids</taxon>
        <taxon>lamiids</taxon>
        <taxon>Lamiales</taxon>
        <taxon>Lamiaceae</taxon>
        <taxon>Nepetoideae</taxon>
        <taxon>Mentheae</taxon>
        <taxon>Salviinae</taxon>
        <taxon>Salvia</taxon>
        <taxon>Salvia subgen. Calosphace</taxon>
    </lineage>
</organism>
<protein>
    <submittedName>
        <fullName evidence="7">Pectinesterase</fullName>
        <ecNumber evidence="7">3.1.1.11</ecNumber>
    </submittedName>
</protein>
<sequence>MFYVVIVENRPGMTIRDIIVFPTIYRENVVIPREKMNIMLVGDGMNSTIITASRSLADGFSTFESATLTVVGDKFIARDITIQNTAAAEKHQAVALRVTSNAAFYVGLPPTRTRSMRTRCASSTTSARFRGRSTSFLGTSSAAVPGGRVTAFLFRSTSDVEFSHARLSSSDSSQRGDAPELSAFASNSRRWSLGKSAPSPLFAV</sequence>
<dbReference type="PANTHER" id="PTHR31707">
    <property type="entry name" value="PECTINESTERASE"/>
    <property type="match status" value="1"/>
</dbReference>
<evidence type="ECO:0000256" key="2">
    <source>
        <dbReference type="ARBA" id="ARBA00022801"/>
    </source>
</evidence>
<dbReference type="Gene3D" id="2.160.20.10">
    <property type="entry name" value="Single-stranded right-handed beta-helix, Pectin lyase-like"/>
    <property type="match status" value="1"/>
</dbReference>
<reference evidence="7 8" key="1">
    <citation type="submission" date="2024-06" db="EMBL/GenBank/DDBJ databases">
        <title>A chromosome level genome sequence of Diviner's sage (Salvia divinorum).</title>
        <authorList>
            <person name="Ford S.A."/>
            <person name="Ro D.-K."/>
            <person name="Ness R.W."/>
            <person name="Phillips M.A."/>
        </authorList>
    </citation>
    <scope>NUCLEOTIDE SEQUENCE [LARGE SCALE GENOMIC DNA]</scope>
    <source>
        <strain evidence="7">SAF-2024a</strain>
        <tissue evidence="7">Leaf</tissue>
    </source>
</reference>
<comment type="caution">
    <text evidence="7">The sequence shown here is derived from an EMBL/GenBank/DDBJ whole genome shotgun (WGS) entry which is preliminary data.</text>
</comment>
<dbReference type="SUPFAM" id="SSF51126">
    <property type="entry name" value="Pectin lyase-like"/>
    <property type="match status" value="1"/>
</dbReference>
<evidence type="ECO:0000256" key="4">
    <source>
        <dbReference type="ARBA" id="ARBA00023316"/>
    </source>
</evidence>
<evidence type="ECO:0000256" key="5">
    <source>
        <dbReference type="ARBA" id="ARBA00047928"/>
    </source>
</evidence>
<evidence type="ECO:0000313" key="7">
    <source>
        <dbReference type="EMBL" id="KAL1566838.1"/>
    </source>
</evidence>
<dbReference type="GO" id="GO:0030599">
    <property type="term" value="F:pectinesterase activity"/>
    <property type="evidence" value="ECO:0007669"/>
    <property type="project" value="UniProtKB-EC"/>
</dbReference>
<dbReference type="Proteomes" id="UP001567538">
    <property type="component" value="Unassembled WGS sequence"/>
</dbReference>
<dbReference type="GO" id="GO:0071555">
    <property type="term" value="P:cell wall organization"/>
    <property type="evidence" value="ECO:0007669"/>
    <property type="project" value="UniProtKB-KW"/>
</dbReference>